<dbReference type="SUPFAM" id="SSF56112">
    <property type="entry name" value="Protein kinase-like (PK-like)"/>
    <property type="match status" value="1"/>
</dbReference>
<sequence length="439" mass="46102">MLSNQVLNLITYDVRHRMAVTDPAGLAGLVERAQAADVREQSELRALGLGLMLLGSYEAAAGRFRSALEQAGTPADVVAARIGLADVYRHRGDLPAAELMCRMTLPLARAEAPELTGRLLLLLGATLAEQGRTEEAGDVLADVVASEAGDPRPDVLTPGTGFPAPGTPGSEALAPGAAGLGSAGLGAAARAMLDSLDDLVLPLPPAVVAVLGEKPEWSLDHDGASGSLARSGPYFVRRGPEAVAEHDRLTWLRAWHPVPEVAAFAGDVLVTADTGVETWAGHEESGDPVRVGTAMGDALRKLHAVPVAECPFDGRLDVLLDLAARNVLEGRVDPEDFDDDNLGRTPAQVLARLHAERPASEDLVVAHGDFTPSNLMTNGVLIDLARLGVADRHRDLAIALRDLEGDFGDEAVAAFLAAYGPAAPDPAKLAYYRLIDELF</sequence>
<evidence type="ECO:0000256" key="3">
    <source>
        <dbReference type="ARBA" id="ARBA00022741"/>
    </source>
</evidence>
<dbReference type="Pfam" id="PF01636">
    <property type="entry name" value="APH"/>
    <property type="match status" value="1"/>
</dbReference>
<comment type="caution">
    <text evidence="9">The sequence shown here is derived from an EMBL/GenBank/DDBJ whole genome shotgun (WGS) entry which is preliminary data.</text>
</comment>
<gene>
    <name evidence="9" type="ORF">ACIBG2_07640</name>
</gene>
<dbReference type="InterPro" id="IPR000253">
    <property type="entry name" value="FHA_dom"/>
</dbReference>
<evidence type="ECO:0000256" key="2">
    <source>
        <dbReference type="ARBA" id="ARBA00022679"/>
    </source>
</evidence>
<comment type="similarity">
    <text evidence="1">Belongs to the aminoglycoside phosphotransferase family.</text>
</comment>
<dbReference type="SUPFAM" id="SSF48452">
    <property type="entry name" value="TPR-like"/>
    <property type="match status" value="1"/>
</dbReference>
<dbReference type="Gene3D" id="3.90.1200.10">
    <property type="match status" value="1"/>
</dbReference>
<evidence type="ECO:0000256" key="1">
    <source>
        <dbReference type="ARBA" id="ARBA00006219"/>
    </source>
</evidence>
<dbReference type="Proteomes" id="UP001612741">
    <property type="component" value="Unassembled WGS sequence"/>
</dbReference>
<accession>A0ABW7YNF9</accession>
<dbReference type="InterPro" id="IPR024165">
    <property type="entry name" value="Kan/Strep_kinase"/>
</dbReference>
<dbReference type="RefSeq" id="WP_397079937.1">
    <property type="nucleotide sequence ID" value="NZ_JBITGY010000002.1"/>
</dbReference>
<dbReference type="InterPro" id="IPR002575">
    <property type="entry name" value="Aminoglycoside_PTrfase"/>
</dbReference>
<keyword evidence="6" id="KW-0046">Antibiotic resistance</keyword>
<keyword evidence="3" id="KW-0547">Nucleotide-binding</keyword>
<evidence type="ECO:0000313" key="9">
    <source>
        <dbReference type="EMBL" id="MFI6497237.1"/>
    </source>
</evidence>
<evidence type="ECO:0000256" key="6">
    <source>
        <dbReference type="ARBA" id="ARBA00023251"/>
    </source>
</evidence>
<dbReference type="CDD" id="cd05150">
    <property type="entry name" value="APH"/>
    <property type="match status" value="1"/>
</dbReference>
<dbReference type="Gene3D" id="1.25.40.10">
    <property type="entry name" value="Tetratricopeptide repeat domain"/>
    <property type="match status" value="1"/>
</dbReference>
<dbReference type="EMBL" id="JBITGY010000002">
    <property type="protein sequence ID" value="MFI6497237.1"/>
    <property type="molecule type" value="Genomic_DNA"/>
</dbReference>
<protein>
    <submittedName>
        <fullName evidence="9">Aminoglycoside 3'-phosphotransferase</fullName>
    </submittedName>
</protein>
<feature type="compositionally biased region" description="Low complexity" evidence="7">
    <location>
        <begin position="157"/>
        <end position="170"/>
    </location>
</feature>
<keyword evidence="5" id="KW-0067">ATP-binding</keyword>
<evidence type="ECO:0000256" key="5">
    <source>
        <dbReference type="ARBA" id="ARBA00022840"/>
    </source>
</evidence>
<evidence type="ECO:0000313" key="10">
    <source>
        <dbReference type="Proteomes" id="UP001612741"/>
    </source>
</evidence>
<name>A0ABW7YNF9_9ACTN</name>
<keyword evidence="10" id="KW-1185">Reference proteome</keyword>
<dbReference type="InterPro" id="IPR011990">
    <property type="entry name" value="TPR-like_helical_dom_sf"/>
</dbReference>
<evidence type="ECO:0000256" key="7">
    <source>
        <dbReference type="SAM" id="MobiDB-lite"/>
    </source>
</evidence>
<keyword evidence="4" id="KW-0418">Kinase</keyword>
<feature type="region of interest" description="Disordered" evidence="7">
    <location>
        <begin position="148"/>
        <end position="170"/>
    </location>
</feature>
<feature type="domain" description="FHA" evidence="8">
    <location>
        <begin position="327"/>
        <end position="387"/>
    </location>
</feature>
<keyword evidence="2" id="KW-0808">Transferase</keyword>
<dbReference type="PROSITE" id="PS50006">
    <property type="entry name" value="FHA_DOMAIN"/>
    <property type="match status" value="1"/>
</dbReference>
<dbReference type="InterPro" id="IPR011009">
    <property type="entry name" value="Kinase-like_dom_sf"/>
</dbReference>
<evidence type="ECO:0000256" key="4">
    <source>
        <dbReference type="ARBA" id="ARBA00022777"/>
    </source>
</evidence>
<reference evidence="9 10" key="1">
    <citation type="submission" date="2024-10" db="EMBL/GenBank/DDBJ databases">
        <title>The Natural Products Discovery Center: Release of the First 8490 Sequenced Strains for Exploring Actinobacteria Biosynthetic Diversity.</title>
        <authorList>
            <person name="Kalkreuter E."/>
            <person name="Kautsar S.A."/>
            <person name="Yang D."/>
            <person name="Bader C.D."/>
            <person name="Teijaro C.N."/>
            <person name="Fluegel L."/>
            <person name="Davis C.M."/>
            <person name="Simpson J.R."/>
            <person name="Lauterbach L."/>
            <person name="Steele A.D."/>
            <person name="Gui C."/>
            <person name="Meng S."/>
            <person name="Li G."/>
            <person name="Viehrig K."/>
            <person name="Ye F."/>
            <person name="Su P."/>
            <person name="Kiefer A.F."/>
            <person name="Nichols A."/>
            <person name="Cepeda A.J."/>
            <person name="Yan W."/>
            <person name="Fan B."/>
            <person name="Jiang Y."/>
            <person name="Adhikari A."/>
            <person name="Zheng C.-J."/>
            <person name="Schuster L."/>
            <person name="Cowan T.M."/>
            <person name="Smanski M.J."/>
            <person name="Chevrette M.G."/>
            <person name="De Carvalho L.P.S."/>
            <person name="Shen B."/>
        </authorList>
    </citation>
    <scope>NUCLEOTIDE SEQUENCE [LARGE SCALE GENOMIC DNA]</scope>
    <source>
        <strain evidence="9 10">NPDC050545</strain>
    </source>
</reference>
<evidence type="ECO:0000259" key="8">
    <source>
        <dbReference type="PROSITE" id="PS50006"/>
    </source>
</evidence>
<proteinExistence type="inferred from homology"/>
<organism evidence="9 10">
    <name type="scientific">Nonomuraea typhae</name>
    <dbReference type="NCBI Taxonomy" id="2603600"/>
    <lineage>
        <taxon>Bacteria</taxon>
        <taxon>Bacillati</taxon>
        <taxon>Actinomycetota</taxon>
        <taxon>Actinomycetes</taxon>
        <taxon>Streptosporangiales</taxon>
        <taxon>Streptosporangiaceae</taxon>
        <taxon>Nonomuraea</taxon>
    </lineage>
</organism>